<keyword evidence="2" id="KW-1185">Reference proteome</keyword>
<name>A0ACB8CTU0_DERSI</name>
<protein>
    <submittedName>
        <fullName evidence="1">Uncharacterized protein</fullName>
    </submittedName>
</protein>
<comment type="caution">
    <text evidence="1">The sequence shown here is derived from an EMBL/GenBank/DDBJ whole genome shotgun (WGS) entry which is preliminary data.</text>
</comment>
<evidence type="ECO:0000313" key="1">
    <source>
        <dbReference type="EMBL" id="KAH7950503.1"/>
    </source>
</evidence>
<sequence length="195" mass="22353">MMHIYEMDPGLAKYMILSRGHVWKTARTCMSKFFTASKLKAVLPSLLHAQEEFIHVLGEHADRGTEVDINSVCERFTFDMISKAAYGIDTNVQKNAELPLFTKALAIMPNLTSGFFYNLGQSLYHWPWILRLPARILGFVRANPLVDMARKVEEIIEYRRKNPQGDHLSFQTITTLPYTNQVISETLRLYPPSST</sequence>
<gene>
    <name evidence="1" type="ORF">HPB49_025041</name>
</gene>
<proteinExistence type="predicted"/>
<reference evidence="1" key="1">
    <citation type="submission" date="2020-05" db="EMBL/GenBank/DDBJ databases">
        <title>Large-scale comparative analyses of tick genomes elucidate their genetic diversity and vector capacities.</title>
        <authorList>
            <person name="Jia N."/>
            <person name="Wang J."/>
            <person name="Shi W."/>
            <person name="Du L."/>
            <person name="Sun Y."/>
            <person name="Zhan W."/>
            <person name="Jiang J."/>
            <person name="Wang Q."/>
            <person name="Zhang B."/>
            <person name="Ji P."/>
            <person name="Sakyi L.B."/>
            <person name="Cui X."/>
            <person name="Yuan T."/>
            <person name="Jiang B."/>
            <person name="Yang W."/>
            <person name="Lam T.T.-Y."/>
            <person name="Chang Q."/>
            <person name="Ding S."/>
            <person name="Wang X."/>
            <person name="Zhu J."/>
            <person name="Ruan X."/>
            <person name="Zhao L."/>
            <person name="Wei J."/>
            <person name="Que T."/>
            <person name="Du C."/>
            <person name="Cheng J."/>
            <person name="Dai P."/>
            <person name="Han X."/>
            <person name="Huang E."/>
            <person name="Gao Y."/>
            <person name="Liu J."/>
            <person name="Shao H."/>
            <person name="Ye R."/>
            <person name="Li L."/>
            <person name="Wei W."/>
            <person name="Wang X."/>
            <person name="Wang C."/>
            <person name="Yang T."/>
            <person name="Huo Q."/>
            <person name="Li W."/>
            <person name="Guo W."/>
            <person name="Chen H."/>
            <person name="Zhou L."/>
            <person name="Ni X."/>
            <person name="Tian J."/>
            <person name="Zhou Y."/>
            <person name="Sheng Y."/>
            <person name="Liu T."/>
            <person name="Pan Y."/>
            <person name="Xia L."/>
            <person name="Li J."/>
            <person name="Zhao F."/>
            <person name="Cao W."/>
        </authorList>
    </citation>
    <scope>NUCLEOTIDE SEQUENCE</scope>
    <source>
        <strain evidence="1">Dsil-2018</strain>
    </source>
</reference>
<evidence type="ECO:0000313" key="2">
    <source>
        <dbReference type="Proteomes" id="UP000821865"/>
    </source>
</evidence>
<accession>A0ACB8CTU0</accession>
<dbReference type="Proteomes" id="UP000821865">
    <property type="component" value="Chromosome 5"/>
</dbReference>
<dbReference type="EMBL" id="CM023474">
    <property type="protein sequence ID" value="KAH7950503.1"/>
    <property type="molecule type" value="Genomic_DNA"/>
</dbReference>
<organism evidence="1 2">
    <name type="scientific">Dermacentor silvarum</name>
    <name type="common">Tick</name>
    <dbReference type="NCBI Taxonomy" id="543639"/>
    <lineage>
        <taxon>Eukaryota</taxon>
        <taxon>Metazoa</taxon>
        <taxon>Ecdysozoa</taxon>
        <taxon>Arthropoda</taxon>
        <taxon>Chelicerata</taxon>
        <taxon>Arachnida</taxon>
        <taxon>Acari</taxon>
        <taxon>Parasitiformes</taxon>
        <taxon>Ixodida</taxon>
        <taxon>Ixodoidea</taxon>
        <taxon>Ixodidae</taxon>
        <taxon>Rhipicephalinae</taxon>
        <taxon>Dermacentor</taxon>
    </lineage>
</organism>